<gene>
    <name evidence="3" type="ORF">V6242_18460</name>
</gene>
<evidence type="ECO:0000256" key="1">
    <source>
        <dbReference type="ARBA" id="ARBA00006484"/>
    </source>
</evidence>
<dbReference type="PANTHER" id="PTHR42901:SF1">
    <property type="entry name" value="ALCOHOL DEHYDROGENASE"/>
    <property type="match status" value="1"/>
</dbReference>
<dbReference type="Pfam" id="PF00106">
    <property type="entry name" value="adh_short"/>
    <property type="match status" value="1"/>
</dbReference>
<sequence length="70" mass="7424">MFDYQAPEQLLKDKISLVTGAGDGIGKTAALPYAQHGATVILLGRTPKKLEAVYDPIEAKGYPQAAIVPL</sequence>
<evidence type="ECO:0000313" key="3">
    <source>
        <dbReference type="EMBL" id="MEL0615115.1"/>
    </source>
</evidence>
<reference evidence="3 4" key="1">
    <citation type="submission" date="2024-02" db="EMBL/GenBank/DDBJ databases">
        <title>Bacteria isolated from the canopy kelp, Nereocystis luetkeana.</title>
        <authorList>
            <person name="Pfister C.A."/>
            <person name="Younker I.T."/>
            <person name="Light S.H."/>
        </authorList>
    </citation>
    <scope>NUCLEOTIDE SEQUENCE [LARGE SCALE GENOMIC DNA]</scope>
    <source>
        <strain evidence="3 4">TI.4.07</strain>
    </source>
</reference>
<dbReference type="Proteomes" id="UP001379949">
    <property type="component" value="Unassembled WGS sequence"/>
</dbReference>
<evidence type="ECO:0000256" key="2">
    <source>
        <dbReference type="ARBA" id="ARBA00023002"/>
    </source>
</evidence>
<dbReference type="RefSeq" id="WP_341568283.1">
    <property type="nucleotide sequence ID" value="NZ_JBAKAR010000318.1"/>
</dbReference>
<dbReference type="InterPro" id="IPR002347">
    <property type="entry name" value="SDR_fam"/>
</dbReference>
<comment type="similarity">
    <text evidence="1">Belongs to the short-chain dehydrogenases/reductases (SDR) family.</text>
</comment>
<dbReference type="Gene3D" id="3.40.50.720">
    <property type="entry name" value="NAD(P)-binding Rossmann-like Domain"/>
    <property type="match status" value="1"/>
</dbReference>
<comment type="caution">
    <text evidence="3">The sequence shown here is derived from an EMBL/GenBank/DDBJ whole genome shotgun (WGS) entry which is preliminary data.</text>
</comment>
<evidence type="ECO:0000313" key="4">
    <source>
        <dbReference type="Proteomes" id="UP001379949"/>
    </source>
</evidence>
<keyword evidence="2" id="KW-0560">Oxidoreductase</keyword>
<feature type="non-terminal residue" evidence="3">
    <location>
        <position position="70"/>
    </location>
</feature>
<protein>
    <submittedName>
        <fullName evidence="3">SDR family NAD(P)-dependent oxidoreductase</fullName>
    </submittedName>
</protein>
<accession>A0ABU9G9F9</accession>
<organism evidence="3 4">
    <name type="scientific">Marinomonas arenicola</name>
    <dbReference type="NCBI Taxonomy" id="569601"/>
    <lineage>
        <taxon>Bacteria</taxon>
        <taxon>Pseudomonadati</taxon>
        <taxon>Pseudomonadota</taxon>
        <taxon>Gammaproteobacteria</taxon>
        <taxon>Oceanospirillales</taxon>
        <taxon>Oceanospirillaceae</taxon>
        <taxon>Marinomonas</taxon>
    </lineage>
</organism>
<keyword evidence="4" id="KW-1185">Reference proteome</keyword>
<dbReference type="PANTHER" id="PTHR42901">
    <property type="entry name" value="ALCOHOL DEHYDROGENASE"/>
    <property type="match status" value="1"/>
</dbReference>
<name>A0ABU9G9F9_9GAMM</name>
<proteinExistence type="inferred from homology"/>
<dbReference type="EMBL" id="JBAKAR010000318">
    <property type="protein sequence ID" value="MEL0615115.1"/>
    <property type="molecule type" value="Genomic_DNA"/>
</dbReference>
<dbReference type="SUPFAM" id="SSF51735">
    <property type="entry name" value="NAD(P)-binding Rossmann-fold domains"/>
    <property type="match status" value="1"/>
</dbReference>
<dbReference type="InterPro" id="IPR036291">
    <property type="entry name" value="NAD(P)-bd_dom_sf"/>
</dbReference>